<dbReference type="InterPro" id="IPR019410">
    <property type="entry name" value="Methyltransf_16"/>
</dbReference>
<proteinExistence type="predicted"/>
<dbReference type="OrthoDB" id="413520at2759"/>
<evidence type="ECO:0000313" key="3">
    <source>
        <dbReference type="Proteomes" id="UP000652761"/>
    </source>
</evidence>
<reference evidence="2" key="1">
    <citation type="submission" date="2017-07" db="EMBL/GenBank/DDBJ databases">
        <title>Taro Niue Genome Assembly and Annotation.</title>
        <authorList>
            <person name="Atibalentja N."/>
            <person name="Keating K."/>
            <person name="Fields C.J."/>
        </authorList>
    </citation>
    <scope>NUCLEOTIDE SEQUENCE</scope>
    <source>
        <strain evidence="2">Niue_2</strain>
        <tissue evidence="2">Leaf</tissue>
    </source>
</reference>
<protein>
    <submittedName>
        <fullName evidence="2">Uncharacterized protein</fullName>
    </submittedName>
</protein>
<dbReference type="PANTHER" id="PTHR14614">
    <property type="entry name" value="HEPATOCELLULAR CARCINOMA-ASSOCIATED ANTIGEN"/>
    <property type="match status" value="1"/>
</dbReference>
<dbReference type="Proteomes" id="UP000652761">
    <property type="component" value="Unassembled WGS sequence"/>
</dbReference>
<evidence type="ECO:0000256" key="1">
    <source>
        <dbReference type="SAM" id="MobiDB-lite"/>
    </source>
</evidence>
<sequence>MATETEEEVAADAAAADAAEQVVQMGSYGAEVRLVDDPAAEIMLLWAIQQPTLSRPNAFVRHSSLELRLDACGHQLTVLQSPSSMASSRTSIISILGEKVAFFFWWGAGSANLSCCGEEQSRGDGGGDVGQRSRTGQVPGDRRGCGEASSPGKEGRRARLRLWSCWQKNLMFLLRCVAALLGAQVTLTDLPDRLRLLKKNVEVNVKGRDARGSAEVCELTWGDDPDTELIEPLPEFVLGSDVIYSEAAVVDLLFTLRQLSGSHTTIFLAGELRNDVVLEYFLEAALEDFLIGHVDQTQWHPEYRSHRVAVFVLVKKPHKLEE</sequence>
<dbReference type="InterPro" id="IPR029063">
    <property type="entry name" value="SAM-dependent_MTases_sf"/>
</dbReference>
<dbReference type="PANTHER" id="PTHR14614:SF109">
    <property type="entry name" value="RIBOSOMAL LYSINE N-METHYLTRANSFERASE 5"/>
    <property type="match status" value="1"/>
</dbReference>
<dbReference type="Gene3D" id="3.40.50.150">
    <property type="entry name" value="Vaccinia Virus protein VP39"/>
    <property type="match status" value="1"/>
</dbReference>
<name>A0A843VJJ7_COLES</name>
<dbReference type="AlphaFoldDB" id="A0A843VJJ7"/>
<gene>
    <name evidence="2" type="ORF">Taro_026439</name>
</gene>
<feature type="region of interest" description="Disordered" evidence="1">
    <location>
        <begin position="122"/>
        <end position="153"/>
    </location>
</feature>
<evidence type="ECO:0000313" key="2">
    <source>
        <dbReference type="EMBL" id="MQL93800.1"/>
    </source>
</evidence>
<dbReference type="Pfam" id="PF10294">
    <property type="entry name" value="Methyltransf_16"/>
    <property type="match status" value="1"/>
</dbReference>
<dbReference type="EMBL" id="NMUH01001598">
    <property type="protein sequence ID" value="MQL93800.1"/>
    <property type="molecule type" value="Genomic_DNA"/>
</dbReference>
<organism evidence="2 3">
    <name type="scientific">Colocasia esculenta</name>
    <name type="common">Wild taro</name>
    <name type="synonym">Arum esculentum</name>
    <dbReference type="NCBI Taxonomy" id="4460"/>
    <lineage>
        <taxon>Eukaryota</taxon>
        <taxon>Viridiplantae</taxon>
        <taxon>Streptophyta</taxon>
        <taxon>Embryophyta</taxon>
        <taxon>Tracheophyta</taxon>
        <taxon>Spermatophyta</taxon>
        <taxon>Magnoliopsida</taxon>
        <taxon>Liliopsida</taxon>
        <taxon>Araceae</taxon>
        <taxon>Aroideae</taxon>
        <taxon>Colocasieae</taxon>
        <taxon>Colocasia</taxon>
    </lineage>
</organism>
<accession>A0A843VJJ7</accession>
<comment type="caution">
    <text evidence="2">The sequence shown here is derived from an EMBL/GenBank/DDBJ whole genome shotgun (WGS) entry which is preliminary data.</text>
</comment>
<keyword evidence="3" id="KW-1185">Reference proteome</keyword>